<accession>A0ABQ5QL27</accession>
<evidence type="ECO:0000313" key="1">
    <source>
        <dbReference type="EMBL" id="GLH94968.1"/>
    </source>
</evidence>
<gene>
    <name evidence="1" type="ORF">Pa4123_02400</name>
</gene>
<dbReference type="Proteomes" id="UP001144280">
    <property type="component" value="Unassembled WGS sequence"/>
</dbReference>
<comment type="caution">
    <text evidence="1">The sequence shown here is derived from an EMBL/GenBank/DDBJ whole genome shotgun (WGS) entry which is preliminary data.</text>
</comment>
<protein>
    <recommendedName>
        <fullName evidence="3">Orc1-like AAA ATPase domain-containing protein</fullName>
    </recommendedName>
</protein>
<reference evidence="1" key="1">
    <citation type="submission" date="2022-12" db="EMBL/GenBank/DDBJ databases">
        <title>New Phytohabitans aurantiacus sp. RD004123 nov., an actinomycete isolated from soil.</title>
        <authorList>
            <person name="Triningsih D.W."/>
            <person name="Harunari E."/>
            <person name="Igarashi Y."/>
        </authorList>
    </citation>
    <scope>NUCLEOTIDE SEQUENCE</scope>
    <source>
        <strain evidence="1">RD004123</strain>
    </source>
</reference>
<evidence type="ECO:0000313" key="2">
    <source>
        <dbReference type="Proteomes" id="UP001144280"/>
    </source>
</evidence>
<dbReference type="EMBL" id="BSDI01000001">
    <property type="protein sequence ID" value="GLH94968.1"/>
    <property type="molecule type" value="Genomic_DNA"/>
</dbReference>
<proteinExistence type="predicted"/>
<sequence length="94" mass="9769">MAEHGRTQDQAHVIQPANSADHLAELVRAWSRLGGAPLPVVVTGAAGMGKSLLVAAALDAFTPRPGLVLTGAARLHTPAPGRYSTRSSAFEFVK</sequence>
<keyword evidence="2" id="KW-1185">Reference proteome</keyword>
<name>A0ABQ5QL27_9ACTN</name>
<organism evidence="1 2">
    <name type="scientific">Phytohabitans aurantiacus</name>
    <dbReference type="NCBI Taxonomy" id="3016789"/>
    <lineage>
        <taxon>Bacteria</taxon>
        <taxon>Bacillati</taxon>
        <taxon>Actinomycetota</taxon>
        <taxon>Actinomycetes</taxon>
        <taxon>Micromonosporales</taxon>
        <taxon>Micromonosporaceae</taxon>
    </lineage>
</organism>
<evidence type="ECO:0008006" key="3">
    <source>
        <dbReference type="Google" id="ProtNLM"/>
    </source>
</evidence>